<evidence type="ECO:0000313" key="2">
    <source>
        <dbReference type="Proteomes" id="UP000305067"/>
    </source>
</evidence>
<dbReference type="EMBL" id="ML178856">
    <property type="protein sequence ID" value="TFK96714.1"/>
    <property type="molecule type" value="Genomic_DNA"/>
</dbReference>
<organism evidence="1 2">
    <name type="scientific">Pterulicium gracile</name>
    <dbReference type="NCBI Taxonomy" id="1884261"/>
    <lineage>
        <taxon>Eukaryota</taxon>
        <taxon>Fungi</taxon>
        <taxon>Dikarya</taxon>
        <taxon>Basidiomycota</taxon>
        <taxon>Agaricomycotina</taxon>
        <taxon>Agaricomycetes</taxon>
        <taxon>Agaricomycetidae</taxon>
        <taxon>Agaricales</taxon>
        <taxon>Pleurotineae</taxon>
        <taxon>Pterulaceae</taxon>
        <taxon>Pterulicium</taxon>
    </lineage>
</organism>
<proteinExistence type="predicted"/>
<keyword evidence="2" id="KW-1185">Reference proteome</keyword>
<evidence type="ECO:0000313" key="1">
    <source>
        <dbReference type="EMBL" id="TFK96714.1"/>
    </source>
</evidence>
<gene>
    <name evidence="1" type="ORF">BDV98DRAFT_303050</name>
</gene>
<dbReference type="Proteomes" id="UP000305067">
    <property type="component" value="Unassembled WGS sequence"/>
</dbReference>
<protein>
    <submittedName>
        <fullName evidence="1">Uncharacterized protein</fullName>
    </submittedName>
</protein>
<accession>A0A5C3Q3R3</accession>
<sequence>MTLDVSVDGVDAKEREVREQAQECGEVGRCGSSPPPGNIYLERSTWRAIGAQNKLLERGKGAEGREAQT</sequence>
<dbReference type="AlphaFoldDB" id="A0A5C3Q3R3"/>
<name>A0A5C3Q3R3_9AGAR</name>
<reference evidence="1 2" key="1">
    <citation type="journal article" date="2019" name="Nat. Ecol. Evol.">
        <title>Megaphylogeny resolves global patterns of mushroom evolution.</title>
        <authorList>
            <person name="Varga T."/>
            <person name="Krizsan K."/>
            <person name="Foldi C."/>
            <person name="Dima B."/>
            <person name="Sanchez-Garcia M."/>
            <person name="Sanchez-Ramirez S."/>
            <person name="Szollosi G.J."/>
            <person name="Szarkandi J.G."/>
            <person name="Papp V."/>
            <person name="Albert L."/>
            <person name="Andreopoulos W."/>
            <person name="Angelini C."/>
            <person name="Antonin V."/>
            <person name="Barry K.W."/>
            <person name="Bougher N.L."/>
            <person name="Buchanan P."/>
            <person name="Buyck B."/>
            <person name="Bense V."/>
            <person name="Catcheside P."/>
            <person name="Chovatia M."/>
            <person name="Cooper J."/>
            <person name="Damon W."/>
            <person name="Desjardin D."/>
            <person name="Finy P."/>
            <person name="Geml J."/>
            <person name="Haridas S."/>
            <person name="Hughes K."/>
            <person name="Justo A."/>
            <person name="Karasinski D."/>
            <person name="Kautmanova I."/>
            <person name="Kiss B."/>
            <person name="Kocsube S."/>
            <person name="Kotiranta H."/>
            <person name="LaButti K.M."/>
            <person name="Lechner B.E."/>
            <person name="Liimatainen K."/>
            <person name="Lipzen A."/>
            <person name="Lukacs Z."/>
            <person name="Mihaltcheva S."/>
            <person name="Morgado L.N."/>
            <person name="Niskanen T."/>
            <person name="Noordeloos M.E."/>
            <person name="Ohm R.A."/>
            <person name="Ortiz-Santana B."/>
            <person name="Ovrebo C."/>
            <person name="Racz N."/>
            <person name="Riley R."/>
            <person name="Savchenko A."/>
            <person name="Shiryaev A."/>
            <person name="Soop K."/>
            <person name="Spirin V."/>
            <person name="Szebenyi C."/>
            <person name="Tomsovsky M."/>
            <person name="Tulloss R.E."/>
            <person name="Uehling J."/>
            <person name="Grigoriev I.V."/>
            <person name="Vagvolgyi C."/>
            <person name="Papp T."/>
            <person name="Martin F.M."/>
            <person name="Miettinen O."/>
            <person name="Hibbett D.S."/>
            <person name="Nagy L.G."/>
        </authorList>
    </citation>
    <scope>NUCLEOTIDE SEQUENCE [LARGE SCALE GENOMIC DNA]</scope>
    <source>
        <strain evidence="1 2">CBS 309.79</strain>
    </source>
</reference>